<feature type="transmembrane region" description="Helical" evidence="4">
    <location>
        <begin position="141"/>
        <end position="160"/>
    </location>
</feature>
<sequence>MTSTADTTQHPDVSEIADLAEGILPPARTVDVRRHLDRCDLCADVRASLEEIRGLLGTLPGPPRMPVDVAERIDAALAAEALLHATAPDDTDAVSRETATPPTARPSVRAQAAERPPTAPVGQNPGQQGPGRAPARRRRRYAVLSTVCGLAAVGLGVVFLQGADPAGERPSATRVAGEPGVEAARFSGTELTEKVRSLLLSSEQSRAATTPRMRSEGAAESEETPNRLLDETAGPQVPECVQRGIGRGEQPLAVERGEYRGRSSYLVVLPHPGTGTRVDVYIVDTLCTTAQGSPAGEVLLKQTQPRP</sequence>
<evidence type="ECO:0000256" key="1">
    <source>
        <dbReference type="ARBA" id="ARBA00023015"/>
    </source>
</evidence>
<organism evidence="5 6">
    <name type="scientific">Streptomyces rubrolavendulae</name>
    <dbReference type="NCBI Taxonomy" id="285473"/>
    <lineage>
        <taxon>Bacteria</taxon>
        <taxon>Bacillati</taxon>
        <taxon>Actinomycetota</taxon>
        <taxon>Actinomycetes</taxon>
        <taxon>Kitasatosporales</taxon>
        <taxon>Streptomycetaceae</taxon>
        <taxon>Streptomyces</taxon>
    </lineage>
</organism>
<evidence type="ECO:0000313" key="5">
    <source>
        <dbReference type="EMBL" id="AOT59893.1"/>
    </source>
</evidence>
<keyword evidence="6" id="KW-1185">Reference proteome</keyword>
<protein>
    <recommendedName>
        <fullName evidence="7">Zinc-finger domain-containing protein</fullName>
    </recommendedName>
</protein>
<dbReference type="EMBL" id="CP017316">
    <property type="protein sequence ID" value="AOT59893.1"/>
    <property type="molecule type" value="Genomic_DNA"/>
</dbReference>
<keyword evidence="4" id="KW-0812">Transmembrane</keyword>
<evidence type="ECO:0000256" key="4">
    <source>
        <dbReference type="SAM" id="Phobius"/>
    </source>
</evidence>
<dbReference type="GeneID" id="33066669"/>
<dbReference type="Proteomes" id="UP000095349">
    <property type="component" value="Chromosome"/>
</dbReference>
<dbReference type="STRING" id="285473.A4G23_02751"/>
<evidence type="ECO:0000256" key="3">
    <source>
        <dbReference type="SAM" id="MobiDB-lite"/>
    </source>
</evidence>
<keyword evidence="4" id="KW-0472">Membrane</keyword>
<accession>A0A1D8G368</accession>
<keyword evidence="2" id="KW-0804">Transcription</keyword>
<dbReference type="Gene3D" id="1.10.10.1320">
    <property type="entry name" value="Anti-sigma factor, zinc-finger domain"/>
    <property type="match status" value="1"/>
</dbReference>
<dbReference type="InterPro" id="IPR041916">
    <property type="entry name" value="Anti_sigma_zinc_sf"/>
</dbReference>
<feature type="region of interest" description="Disordered" evidence="3">
    <location>
        <begin position="163"/>
        <end position="245"/>
    </location>
</feature>
<dbReference type="PATRIC" id="fig|285473.5.peg.2876"/>
<proteinExistence type="predicted"/>
<keyword evidence="4" id="KW-1133">Transmembrane helix</keyword>
<dbReference type="RefSeq" id="WP_069977188.1">
    <property type="nucleotide sequence ID" value="NZ_CP017316.1"/>
</dbReference>
<reference evidence="5 6" key="1">
    <citation type="submission" date="2016-09" db="EMBL/GenBank/DDBJ databases">
        <title>Streptomyces rubrolavendulae MJM4426 Genome sequencing and assembly.</title>
        <authorList>
            <person name="Kim J.-G."/>
        </authorList>
    </citation>
    <scope>NUCLEOTIDE SEQUENCE [LARGE SCALE GENOMIC DNA]</scope>
    <source>
        <strain evidence="5 6">MJM4426</strain>
    </source>
</reference>
<evidence type="ECO:0008006" key="7">
    <source>
        <dbReference type="Google" id="ProtNLM"/>
    </source>
</evidence>
<gene>
    <name evidence="5" type="ORF">A4G23_02751</name>
</gene>
<evidence type="ECO:0000313" key="6">
    <source>
        <dbReference type="Proteomes" id="UP000095349"/>
    </source>
</evidence>
<evidence type="ECO:0000256" key="2">
    <source>
        <dbReference type="ARBA" id="ARBA00023163"/>
    </source>
</evidence>
<name>A0A1D8G368_9ACTN</name>
<dbReference type="KEGG" id="srn:A4G23_02751"/>
<feature type="region of interest" description="Disordered" evidence="3">
    <location>
        <begin position="87"/>
        <end position="138"/>
    </location>
</feature>
<feature type="compositionally biased region" description="Polar residues" evidence="3">
    <location>
        <begin position="199"/>
        <end position="208"/>
    </location>
</feature>
<dbReference type="AlphaFoldDB" id="A0A1D8G368"/>
<keyword evidence="1" id="KW-0805">Transcription regulation</keyword>
<feature type="compositionally biased region" description="Low complexity" evidence="3">
    <location>
        <begin position="120"/>
        <end position="133"/>
    </location>
</feature>
<dbReference type="OrthoDB" id="4350643at2"/>